<accession>B3RMF2</accession>
<feature type="transmembrane region" description="Helical" evidence="8">
    <location>
        <begin position="286"/>
        <end position="305"/>
    </location>
</feature>
<keyword evidence="10" id="KW-1185">Reference proteome</keyword>
<dbReference type="FunCoup" id="B3RMF2">
    <property type="interactions" value="1316"/>
</dbReference>
<dbReference type="OMA" id="CGAIGQV"/>
<evidence type="ECO:0000256" key="2">
    <source>
        <dbReference type="ARBA" id="ARBA00010694"/>
    </source>
</evidence>
<feature type="transmembrane region" description="Helical" evidence="8">
    <location>
        <begin position="7"/>
        <end position="24"/>
    </location>
</feature>
<feature type="transmembrane region" description="Helical" evidence="8">
    <location>
        <begin position="44"/>
        <end position="66"/>
    </location>
</feature>
<dbReference type="GO" id="GO:0005789">
    <property type="term" value="C:endoplasmic reticulum membrane"/>
    <property type="evidence" value="ECO:0000318"/>
    <property type="project" value="GO_Central"/>
</dbReference>
<keyword evidence="3" id="KW-0813">Transport</keyword>
<keyword evidence="7 8" id="KW-0472">Membrane</keyword>
<dbReference type="HOGENOM" id="CLU_036019_1_0_1"/>
<comment type="similarity">
    <text evidence="2">Belongs to the nucleotide-sugar transporter family. SLC35B subfamily.</text>
</comment>
<sequence>MRKSTKLFFCASGIFISYFFYGIAQEKITRGKFSIDGTTDKFTFSTSLVALQCLANLLIARVGVQLAGKTSSETPSHWYFMLSLTYIGAMTASNKALIFINYPEQVLGKACKPIPVMILGALIGGKRYSLTKYLSVLLIVFGIVVFMLYKTQRSEHTFKANFGIGELLLLISLASDGITGAIQDKMRARANVGGYEMMYHTNFYSTILLLIMVSFGDGLEFISFCSRHPSLYWYVLGFCITSAIGQSFIFECISAFGPLTCALITTTRKFFTILFSVIIFSNKLVTQQWIGVLLVFAGLFADAFFGKKKTPILK</sequence>
<dbReference type="Proteomes" id="UP000009022">
    <property type="component" value="Unassembled WGS sequence"/>
</dbReference>
<dbReference type="RefSeq" id="XP_002110189.1">
    <property type="nucleotide sequence ID" value="XM_002110153.1"/>
</dbReference>
<dbReference type="InterPro" id="IPR013657">
    <property type="entry name" value="SCL35B1-4/HUT1"/>
</dbReference>
<dbReference type="GeneID" id="6750889"/>
<dbReference type="CTD" id="6750889"/>
<evidence type="ECO:0000256" key="7">
    <source>
        <dbReference type="ARBA" id="ARBA00023136"/>
    </source>
</evidence>
<dbReference type="eggNOG" id="KOG1580">
    <property type="taxonomic scope" value="Eukaryota"/>
</dbReference>
<evidence type="ECO:0008006" key="11">
    <source>
        <dbReference type="Google" id="ProtNLM"/>
    </source>
</evidence>
<dbReference type="OrthoDB" id="78344at2759"/>
<feature type="transmembrane region" description="Helical" evidence="8">
    <location>
        <begin position="130"/>
        <end position="149"/>
    </location>
</feature>
<dbReference type="InterPro" id="IPR037185">
    <property type="entry name" value="EmrE-like"/>
</dbReference>
<evidence type="ECO:0000256" key="8">
    <source>
        <dbReference type="SAM" id="Phobius"/>
    </source>
</evidence>
<evidence type="ECO:0000313" key="9">
    <source>
        <dbReference type="EMBL" id="EDV28355.1"/>
    </source>
</evidence>
<proteinExistence type="inferred from homology"/>
<feature type="transmembrane region" description="Helical" evidence="8">
    <location>
        <begin position="256"/>
        <end position="280"/>
    </location>
</feature>
<keyword evidence="4 8" id="KW-0812">Transmembrane</keyword>
<evidence type="ECO:0000256" key="3">
    <source>
        <dbReference type="ARBA" id="ARBA00022448"/>
    </source>
</evidence>
<comment type="subcellular location">
    <subcellularLocation>
        <location evidence="1">Endoplasmic reticulum membrane</location>
        <topology evidence="1">Multi-pass membrane protein</topology>
    </subcellularLocation>
</comment>
<dbReference type="SUPFAM" id="SSF103481">
    <property type="entry name" value="Multidrug resistance efflux transporter EmrE"/>
    <property type="match status" value="2"/>
</dbReference>
<protein>
    <recommendedName>
        <fullName evidence="11">Solute carrier family 35 member B1</fullName>
    </recommendedName>
</protein>
<feature type="transmembrane region" description="Helical" evidence="8">
    <location>
        <begin position="203"/>
        <end position="224"/>
    </location>
</feature>
<dbReference type="STRING" id="10228.B3RMF2"/>
<dbReference type="PANTHER" id="PTHR10778">
    <property type="entry name" value="SOLUTE CARRIER FAMILY 35 MEMBER B"/>
    <property type="match status" value="1"/>
</dbReference>
<feature type="transmembrane region" description="Helical" evidence="8">
    <location>
        <begin position="78"/>
        <end position="100"/>
    </location>
</feature>
<dbReference type="GO" id="GO:0005459">
    <property type="term" value="F:UDP-galactose transmembrane transporter activity"/>
    <property type="evidence" value="ECO:0000318"/>
    <property type="project" value="GO_Central"/>
</dbReference>
<evidence type="ECO:0000256" key="4">
    <source>
        <dbReference type="ARBA" id="ARBA00022692"/>
    </source>
</evidence>
<dbReference type="Pfam" id="PF08449">
    <property type="entry name" value="UAA"/>
    <property type="match status" value="1"/>
</dbReference>
<dbReference type="PANTHER" id="PTHR10778:SF10">
    <property type="entry name" value="SOLUTE CARRIER FAMILY 35 MEMBER B1"/>
    <property type="match status" value="1"/>
</dbReference>
<evidence type="ECO:0000256" key="5">
    <source>
        <dbReference type="ARBA" id="ARBA00022824"/>
    </source>
</evidence>
<evidence type="ECO:0000256" key="6">
    <source>
        <dbReference type="ARBA" id="ARBA00022989"/>
    </source>
</evidence>
<dbReference type="KEGG" id="tad:TRIADDRAFT_21659"/>
<gene>
    <name evidence="9" type="ORF">TRIADDRAFT_21659</name>
</gene>
<dbReference type="AlphaFoldDB" id="B3RMF2"/>
<dbReference type="GO" id="GO:0072334">
    <property type="term" value="P:UDP-galactose transmembrane transport"/>
    <property type="evidence" value="ECO:0000318"/>
    <property type="project" value="GO_Central"/>
</dbReference>
<dbReference type="GO" id="GO:0005460">
    <property type="term" value="F:UDP-glucose transmembrane transporter activity"/>
    <property type="evidence" value="ECO:0000318"/>
    <property type="project" value="GO_Central"/>
</dbReference>
<name>B3RMF2_TRIAD</name>
<dbReference type="EMBL" id="DS985242">
    <property type="protein sequence ID" value="EDV28355.1"/>
    <property type="molecule type" value="Genomic_DNA"/>
</dbReference>
<keyword evidence="5" id="KW-0256">Endoplasmic reticulum</keyword>
<evidence type="ECO:0000256" key="1">
    <source>
        <dbReference type="ARBA" id="ARBA00004477"/>
    </source>
</evidence>
<dbReference type="GO" id="GO:0000139">
    <property type="term" value="C:Golgi membrane"/>
    <property type="evidence" value="ECO:0000318"/>
    <property type="project" value="GO_Central"/>
</dbReference>
<reference evidence="9 10" key="1">
    <citation type="journal article" date="2008" name="Nature">
        <title>The Trichoplax genome and the nature of placozoans.</title>
        <authorList>
            <person name="Srivastava M."/>
            <person name="Begovic E."/>
            <person name="Chapman J."/>
            <person name="Putnam N.H."/>
            <person name="Hellsten U."/>
            <person name="Kawashima T."/>
            <person name="Kuo A."/>
            <person name="Mitros T."/>
            <person name="Salamov A."/>
            <person name="Carpenter M.L."/>
            <person name="Signorovitch A.Y."/>
            <person name="Moreno M.A."/>
            <person name="Kamm K."/>
            <person name="Grimwood J."/>
            <person name="Schmutz J."/>
            <person name="Shapiro H."/>
            <person name="Grigoriev I.V."/>
            <person name="Buss L.W."/>
            <person name="Schierwater B."/>
            <person name="Dellaporta S.L."/>
            <person name="Rokhsar D.S."/>
        </authorList>
    </citation>
    <scope>NUCLEOTIDE SEQUENCE [LARGE SCALE GENOMIC DNA]</scope>
    <source>
        <strain evidence="9 10">Grell-BS-1999</strain>
    </source>
</reference>
<feature type="transmembrane region" description="Helical" evidence="8">
    <location>
        <begin position="161"/>
        <end position="182"/>
    </location>
</feature>
<keyword evidence="6 8" id="KW-1133">Transmembrane helix</keyword>
<dbReference type="PhylomeDB" id="B3RMF2"/>
<feature type="transmembrane region" description="Helical" evidence="8">
    <location>
        <begin position="230"/>
        <end position="249"/>
    </location>
</feature>
<evidence type="ECO:0000313" key="10">
    <source>
        <dbReference type="Proteomes" id="UP000009022"/>
    </source>
</evidence>
<organism evidence="9 10">
    <name type="scientific">Trichoplax adhaerens</name>
    <name type="common">Trichoplax reptans</name>
    <dbReference type="NCBI Taxonomy" id="10228"/>
    <lineage>
        <taxon>Eukaryota</taxon>
        <taxon>Metazoa</taxon>
        <taxon>Placozoa</taxon>
        <taxon>Uniplacotomia</taxon>
        <taxon>Trichoplacea</taxon>
        <taxon>Trichoplacidae</taxon>
        <taxon>Trichoplax</taxon>
    </lineage>
</organism>
<dbReference type="InParanoid" id="B3RMF2"/>